<evidence type="ECO:0000256" key="1">
    <source>
        <dbReference type="SAM" id="Coils"/>
    </source>
</evidence>
<dbReference type="GeneID" id="113396796"/>
<evidence type="ECO:0000256" key="2">
    <source>
        <dbReference type="SAM" id="MobiDB-lite"/>
    </source>
</evidence>
<keyword evidence="4" id="KW-1185">Reference proteome</keyword>
<organism evidence="4 5">
    <name type="scientific">Vanessa tameamea</name>
    <name type="common">Kamehameha butterfly</name>
    <dbReference type="NCBI Taxonomy" id="334116"/>
    <lineage>
        <taxon>Eukaryota</taxon>
        <taxon>Metazoa</taxon>
        <taxon>Ecdysozoa</taxon>
        <taxon>Arthropoda</taxon>
        <taxon>Hexapoda</taxon>
        <taxon>Insecta</taxon>
        <taxon>Pterygota</taxon>
        <taxon>Neoptera</taxon>
        <taxon>Endopterygota</taxon>
        <taxon>Lepidoptera</taxon>
        <taxon>Glossata</taxon>
        <taxon>Ditrysia</taxon>
        <taxon>Papilionoidea</taxon>
        <taxon>Nymphalidae</taxon>
        <taxon>Nymphalinae</taxon>
        <taxon>Vanessa</taxon>
    </lineage>
</organism>
<name>A0A8B8I0X6_VANTA</name>
<dbReference type="SMART" id="SM00443">
    <property type="entry name" value="G_patch"/>
    <property type="match status" value="1"/>
</dbReference>
<dbReference type="RefSeq" id="XP_026490635.2">
    <property type="nucleotide sequence ID" value="XM_026634850.2"/>
</dbReference>
<dbReference type="Pfam" id="PF01585">
    <property type="entry name" value="G-patch"/>
    <property type="match status" value="1"/>
</dbReference>
<dbReference type="OMA" id="AESMMQK"/>
<dbReference type="AlphaFoldDB" id="A0A8B8I0X6"/>
<dbReference type="Proteomes" id="UP001652626">
    <property type="component" value="Chromosome 28"/>
</dbReference>
<dbReference type="PROSITE" id="PS50174">
    <property type="entry name" value="G_PATCH"/>
    <property type="match status" value="1"/>
</dbReference>
<feature type="region of interest" description="Disordered" evidence="2">
    <location>
        <begin position="122"/>
        <end position="141"/>
    </location>
</feature>
<protein>
    <submittedName>
        <fullName evidence="5">Uncharacterized protein LOC113396796</fullName>
    </submittedName>
</protein>
<reference evidence="5" key="1">
    <citation type="submission" date="2025-08" db="UniProtKB">
        <authorList>
            <consortium name="RefSeq"/>
        </authorList>
    </citation>
    <scope>IDENTIFICATION</scope>
    <source>
        <tissue evidence="5">Whole body</tissue>
    </source>
</reference>
<dbReference type="OrthoDB" id="29523at2759"/>
<feature type="coiled-coil region" evidence="1">
    <location>
        <begin position="338"/>
        <end position="365"/>
    </location>
</feature>
<gene>
    <name evidence="5" type="primary">LOC113396796</name>
</gene>
<dbReference type="InterPro" id="IPR000467">
    <property type="entry name" value="G_patch_dom"/>
</dbReference>
<dbReference type="GO" id="GO:0003676">
    <property type="term" value="F:nucleic acid binding"/>
    <property type="evidence" value="ECO:0007669"/>
    <property type="project" value="InterPro"/>
</dbReference>
<feature type="domain" description="G-patch" evidence="3">
    <location>
        <begin position="155"/>
        <end position="202"/>
    </location>
</feature>
<evidence type="ECO:0000313" key="4">
    <source>
        <dbReference type="Proteomes" id="UP001652626"/>
    </source>
</evidence>
<evidence type="ECO:0000259" key="3">
    <source>
        <dbReference type="PROSITE" id="PS50174"/>
    </source>
</evidence>
<proteinExistence type="predicted"/>
<evidence type="ECO:0000313" key="5">
    <source>
        <dbReference type="RefSeq" id="XP_026490635.2"/>
    </source>
</evidence>
<sequence>MPKHRKNQNWKSRNQIDSFQIRPYDTEPFNCGQNFDYSQYYNDPIPIQLSSGVVKDKKVNKNVEVKITLENNNELRTIKREDLYRSPEVQTYKHNNRFLSYKLSNLKNDMKYWRKEEDMPITPEVPEKGKSRRRNNKKKNEFEKKLNKMLAKPTEISKGKSMLEKMGWKGGGLGKDGAGILEPIIPKVTYATKTFGLGHVTEPEQVEERDDDLEFNNYFRTNVLLHILGFIKNDLEVDLLFDAALWRCERKRVHNIVQELGKCEIVEELAYDNPIDTAIAGDIIRDNMYLLVTKSAGKAPNRQLCLFKDAPAHIYLIVPDDLKDVVVDEKSNKKYVKISKKESEIERFTKQVKALDVKNDETNSNQRTKSETVAPRSVLGKLVDYFKEFSKNTNYTEYRLLGPFDNDEADAIKLFFEICSKRDTARCDERDELLEALNDALLQFEVKEDRDGRLVIYKHERTHQLQPQENMFI</sequence>
<keyword evidence="1" id="KW-0175">Coiled coil</keyword>
<accession>A0A8B8I0X6</accession>